<dbReference type="EMBL" id="FLQU01000077">
    <property type="protein sequence ID" value="SBS80406.1"/>
    <property type="molecule type" value="Genomic_DNA"/>
</dbReference>
<proteinExistence type="predicted"/>
<name>A0A1A8VNR1_PLAOA</name>
<protein>
    <submittedName>
        <fullName evidence="1">Uncharacterized protein</fullName>
    </submittedName>
</protein>
<dbReference type="AlphaFoldDB" id="A0A1A8VNR1"/>
<gene>
    <name evidence="1" type="ORF">POVCU2_0005280</name>
</gene>
<dbReference type="Proteomes" id="UP000078560">
    <property type="component" value="Unassembled WGS sequence"/>
</dbReference>
<sequence length="71" mass="7949">MLHIWSSPHVSAKDGVTKSLELLQRRIDHNSKTIVLMHILVDTLSSLNETPLELACASESDNLRSHFILGE</sequence>
<organism evidence="1 2">
    <name type="scientific">Plasmodium ovale curtisi</name>
    <dbReference type="NCBI Taxonomy" id="864141"/>
    <lineage>
        <taxon>Eukaryota</taxon>
        <taxon>Sar</taxon>
        <taxon>Alveolata</taxon>
        <taxon>Apicomplexa</taxon>
        <taxon>Aconoidasida</taxon>
        <taxon>Haemosporida</taxon>
        <taxon>Plasmodiidae</taxon>
        <taxon>Plasmodium</taxon>
        <taxon>Plasmodium (Plasmodium)</taxon>
    </lineage>
</organism>
<accession>A0A1A8VNR1</accession>
<reference evidence="2" key="1">
    <citation type="submission" date="2016-05" db="EMBL/GenBank/DDBJ databases">
        <authorList>
            <person name="Naeem Raeece"/>
        </authorList>
    </citation>
    <scope>NUCLEOTIDE SEQUENCE [LARGE SCALE GENOMIC DNA]</scope>
</reference>
<evidence type="ECO:0000313" key="2">
    <source>
        <dbReference type="Proteomes" id="UP000078560"/>
    </source>
</evidence>
<evidence type="ECO:0000313" key="1">
    <source>
        <dbReference type="EMBL" id="SBS80406.1"/>
    </source>
</evidence>